<dbReference type="STRING" id="1793.AWC04_14230"/>
<feature type="transmembrane region" description="Helical" evidence="1">
    <location>
        <begin position="66"/>
        <end position="85"/>
    </location>
</feature>
<protein>
    <submittedName>
        <fullName evidence="2">Fe-S protein</fullName>
    </submittedName>
</protein>
<evidence type="ECO:0000313" key="2">
    <source>
        <dbReference type="EMBL" id="ORV01141.1"/>
    </source>
</evidence>
<dbReference type="RefSeq" id="WP_085097705.1">
    <property type="nucleotide sequence ID" value="NZ_AP022603.1"/>
</dbReference>
<feature type="transmembrane region" description="Helical" evidence="1">
    <location>
        <begin position="97"/>
        <end position="115"/>
    </location>
</feature>
<gene>
    <name evidence="2" type="ORF">AWC04_14230</name>
</gene>
<sequence length="116" mass="12157">MEVLRNVVVLLHVVGFAIIFGAWVAEAAARRFRITSVMNYGLALSFVTGFALAAPWGGAVLNYPKITVKLALLLVIGAVLGIGSARQKRNGEPAPPALFWTAGLATLAAAAVAVLW</sequence>
<evidence type="ECO:0000256" key="1">
    <source>
        <dbReference type="SAM" id="Phobius"/>
    </source>
</evidence>
<reference evidence="2 3" key="1">
    <citation type="submission" date="2016-01" db="EMBL/GenBank/DDBJ databases">
        <title>The new phylogeny of the genus Mycobacterium.</title>
        <authorList>
            <person name="Tarcisio F."/>
            <person name="Conor M."/>
            <person name="Antonella G."/>
            <person name="Elisabetta G."/>
            <person name="Giulia F.S."/>
            <person name="Sara T."/>
            <person name="Anna F."/>
            <person name="Clotilde B."/>
            <person name="Roberto B."/>
            <person name="Veronica D.S."/>
            <person name="Fabio R."/>
            <person name="Monica P."/>
            <person name="Olivier J."/>
            <person name="Enrico T."/>
            <person name="Nicola S."/>
        </authorList>
    </citation>
    <scope>NUCLEOTIDE SEQUENCE [LARGE SCALE GENOMIC DNA]</scope>
    <source>
        <strain evidence="2 3">DSM 44179</strain>
    </source>
</reference>
<organism evidence="2 3">
    <name type="scientific">Mycolicibacterium fallax</name>
    <name type="common">Mycobacterium fallax</name>
    <dbReference type="NCBI Taxonomy" id="1793"/>
    <lineage>
        <taxon>Bacteria</taxon>
        <taxon>Bacillati</taxon>
        <taxon>Actinomycetota</taxon>
        <taxon>Actinomycetes</taxon>
        <taxon>Mycobacteriales</taxon>
        <taxon>Mycobacteriaceae</taxon>
        <taxon>Mycolicibacterium</taxon>
    </lineage>
</organism>
<keyword evidence="1" id="KW-0472">Membrane</keyword>
<evidence type="ECO:0000313" key="3">
    <source>
        <dbReference type="Proteomes" id="UP000193484"/>
    </source>
</evidence>
<dbReference type="EMBL" id="LQOJ01000047">
    <property type="protein sequence ID" value="ORV01141.1"/>
    <property type="molecule type" value="Genomic_DNA"/>
</dbReference>
<comment type="caution">
    <text evidence="2">The sequence shown here is derived from an EMBL/GenBank/DDBJ whole genome shotgun (WGS) entry which is preliminary data.</text>
</comment>
<keyword evidence="1" id="KW-1133">Transmembrane helix</keyword>
<feature type="transmembrane region" description="Helical" evidence="1">
    <location>
        <begin position="6"/>
        <end position="25"/>
    </location>
</feature>
<dbReference type="AlphaFoldDB" id="A0A1X1R896"/>
<keyword evidence="3" id="KW-1185">Reference proteome</keyword>
<dbReference type="OrthoDB" id="3830423at2"/>
<name>A0A1X1R896_MYCFA</name>
<feature type="transmembrane region" description="Helical" evidence="1">
    <location>
        <begin position="37"/>
        <end position="54"/>
    </location>
</feature>
<keyword evidence="1" id="KW-0812">Transmembrane</keyword>
<accession>A0A1X1R896</accession>
<dbReference type="Proteomes" id="UP000193484">
    <property type="component" value="Unassembled WGS sequence"/>
</dbReference>
<proteinExistence type="predicted"/>